<dbReference type="EMBL" id="FOLG01000001">
    <property type="protein sequence ID" value="SFB76052.1"/>
    <property type="molecule type" value="Genomic_DNA"/>
</dbReference>
<dbReference type="AlphaFoldDB" id="A0A1I1DNR3"/>
<name>A0A1I1DNR3_9RHOB</name>
<evidence type="ECO:0000313" key="3">
    <source>
        <dbReference type="Proteomes" id="UP000198728"/>
    </source>
</evidence>
<sequence>MPSIYLFVLLARSCRALVLRILTGLIVELPPEVLRARVCNLPVTAQIPLIGNVLVLLGMSTLVFAHAGWGGPVAFWLTLALVVR</sequence>
<evidence type="ECO:0000256" key="1">
    <source>
        <dbReference type="SAM" id="Phobius"/>
    </source>
</evidence>
<feature type="transmembrane region" description="Helical" evidence="1">
    <location>
        <begin position="63"/>
        <end position="83"/>
    </location>
</feature>
<dbReference type="Proteomes" id="UP000198728">
    <property type="component" value="Unassembled WGS sequence"/>
</dbReference>
<organism evidence="2 3">
    <name type="scientific">Tropicimonas isoalkanivorans</name>
    <dbReference type="NCBI Taxonomy" id="441112"/>
    <lineage>
        <taxon>Bacteria</taxon>
        <taxon>Pseudomonadati</taxon>
        <taxon>Pseudomonadota</taxon>
        <taxon>Alphaproteobacteria</taxon>
        <taxon>Rhodobacterales</taxon>
        <taxon>Roseobacteraceae</taxon>
        <taxon>Tropicimonas</taxon>
    </lineage>
</organism>
<reference evidence="2 3" key="1">
    <citation type="submission" date="2016-10" db="EMBL/GenBank/DDBJ databases">
        <authorList>
            <person name="de Groot N.N."/>
        </authorList>
    </citation>
    <scope>NUCLEOTIDE SEQUENCE [LARGE SCALE GENOMIC DNA]</scope>
    <source>
        <strain evidence="2 3">DSM 19548</strain>
    </source>
</reference>
<keyword evidence="1" id="KW-0812">Transmembrane</keyword>
<gene>
    <name evidence="2" type="ORF">SAMN04488094_101343</name>
</gene>
<keyword evidence="1" id="KW-0472">Membrane</keyword>
<accession>A0A1I1DNR3</accession>
<dbReference type="OrthoDB" id="7867865at2"/>
<proteinExistence type="predicted"/>
<keyword evidence="1" id="KW-1133">Transmembrane helix</keyword>
<protein>
    <submittedName>
        <fullName evidence="2">Uncharacterized protein</fullName>
    </submittedName>
</protein>
<keyword evidence="3" id="KW-1185">Reference proteome</keyword>
<dbReference type="RefSeq" id="WP_093358833.1">
    <property type="nucleotide sequence ID" value="NZ_FOLG01000001.1"/>
</dbReference>
<evidence type="ECO:0000313" key="2">
    <source>
        <dbReference type="EMBL" id="SFB76052.1"/>
    </source>
</evidence>